<name>A0A2B4S069_STYPI</name>
<dbReference type="AlphaFoldDB" id="A0A2B4S069"/>
<keyword evidence="1" id="KW-0472">Membrane</keyword>
<proteinExistence type="predicted"/>
<dbReference type="Proteomes" id="UP000225706">
    <property type="component" value="Unassembled WGS sequence"/>
</dbReference>
<accession>A0A2B4S069</accession>
<keyword evidence="1" id="KW-0812">Transmembrane</keyword>
<dbReference type="EMBL" id="LSMT01000257">
    <property type="protein sequence ID" value="PFX21958.1"/>
    <property type="molecule type" value="Genomic_DNA"/>
</dbReference>
<keyword evidence="1" id="KW-1133">Transmembrane helix</keyword>
<evidence type="ECO:0000313" key="2">
    <source>
        <dbReference type="EMBL" id="PFX21958.1"/>
    </source>
</evidence>
<evidence type="ECO:0000256" key="1">
    <source>
        <dbReference type="SAM" id="Phobius"/>
    </source>
</evidence>
<gene>
    <name evidence="2" type="ORF">AWC38_SpisGene13535</name>
</gene>
<keyword evidence="3" id="KW-1185">Reference proteome</keyword>
<dbReference type="OrthoDB" id="10250769at2759"/>
<feature type="transmembrane region" description="Helical" evidence="1">
    <location>
        <begin position="211"/>
        <end position="234"/>
    </location>
</feature>
<organism evidence="2 3">
    <name type="scientific">Stylophora pistillata</name>
    <name type="common">Smooth cauliflower coral</name>
    <dbReference type="NCBI Taxonomy" id="50429"/>
    <lineage>
        <taxon>Eukaryota</taxon>
        <taxon>Metazoa</taxon>
        <taxon>Cnidaria</taxon>
        <taxon>Anthozoa</taxon>
        <taxon>Hexacorallia</taxon>
        <taxon>Scleractinia</taxon>
        <taxon>Astrocoeniina</taxon>
        <taxon>Pocilloporidae</taxon>
        <taxon>Stylophora</taxon>
    </lineage>
</organism>
<protein>
    <submittedName>
        <fullName evidence="2">Uncharacterized protein</fullName>
    </submittedName>
</protein>
<evidence type="ECO:0000313" key="3">
    <source>
        <dbReference type="Proteomes" id="UP000225706"/>
    </source>
</evidence>
<comment type="caution">
    <text evidence="2">The sequence shown here is derived from an EMBL/GenBank/DDBJ whole genome shotgun (WGS) entry which is preliminary data.</text>
</comment>
<sequence>MKYVLFLYTESDSTKARRLKDHVQGWLRKIADVRNIKSILVLKQDFIEVLRSSECVVLIGSPQASSLIQNKQQQKEGDYIIFDGKIINEEFSGNKELVKNRLVIIHFTEKSKNDWIPPDFDENRIFHVEDGIVPPDGSPTLAHLQYRLKKILLGDRRSAASYGQNVDKNRQNGTVLDIGISVVLPEEDLLSEFRALSEQQPIAEDSSTFNWLSILFMLSYMGTVTVILLNFLIAQMSTAYTQAKKVARLVYDVDQFSLHTRMERFPFLNLRVKYYKEGDWISEMKLAKELLEFTEDRRCWESVEEKLDTIRDMMRKMVKQMRPDRE</sequence>
<reference evidence="3" key="1">
    <citation type="journal article" date="2017" name="bioRxiv">
        <title>Comparative analysis of the genomes of Stylophora pistillata and Acropora digitifera provides evidence for extensive differences between species of corals.</title>
        <authorList>
            <person name="Voolstra C.R."/>
            <person name="Li Y."/>
            <person name="Liew Y.J."/>
            <person name="Baumgarten S."/>
            <person name="Zoccola D."/>
            <person name="Flot J.-F."/>
            <person name="Tambutte S."/>
            <person name="Allemand D."/>
            <person name="Aranda M."/>
        </authorList>
    </citation>
    <scope>NUCLEOTIDE SEQUENCE [LARGE SCALE GENOMIC DNA]</scope>
</reference>